<comment type="similarity">
    <text evidence="2 9">Belongs to the RecN family.</text>
</comment>
<keyword evidence="13" id="KW-1185">Reference proteome</keyword>
<evidence type="ECO:0000256" key="10">
    <source>
        <dbReference type="SAM" id="Coils"/>
    </source>
</evidence>
<dbReference type="GO" id="GO:0006310">
    <property type="term" value="P:DNA recombination"/>
    <property type="evidence" value="ECO:0007669"/>
    <property type="project" value="InterPro"/>
</dbReference>
<comment type="caution">
    <text evidence="12">The sequence shown here is derived from an EMBL/GenBank/DDBJ whole genome shotgun (WGS) entry which is preliminary data.</text>
</comment>
<dbReference type="Proteomes" id="UP000319449">
    <property type="component" value="Unassembled WGS sequence"/>
</dbReference>
<dbReference type="PANTHER" id="PTHR11059">
    <property type="entry name" value="DNA REPAIR PROTEIN RECN"/>
    <property type="match status" value="1"/>
</dbReference>
<keyword evidence="6" id="KW-0067">ATP-binding</keyword>
<keyword evidence="5 9" id="KW-0227">DNA damage</keyword>
<evidence type="ECO:0000313" key="13">
    <source>
        <dbReference type="Proteomes" id="UP000319449"/>
    </source>
</evidence>
<dbReference type="Pfam" id="PF02463">
    <property type="entry name" value="SMC_N"/>
    <property type="match status" value="1"/>
</dbReference>
<dbReference type="EMBL" id="VLLN01000005">
    <property type="protein sequence ID" value="TWJ26453.1"/>
    <property type="molecule type" value="Genomic_DNA"/>
</dbReference>
<dbReference type="AlphaFoldDB" id="A0A562W841"/>
<dbReference type="SUPFAM" id="SSF52540">
    <property type="entry name" value="P-loop containing nucleoside triphosphate hydrolases"/>
    <property type="match status" value="2"/>
</dbReference>
<name>A0A562W841_9BACT</name>
<dbReference type="GO" id="GO:0043590">
    <property type="term" value="C:bacterial nucleoid"/>
    <property type="evidence" value="ECO:0007669"/>
    <property type="project" value="TreeGrafter"/>
</dbReference>
<evidence type="ECO:0000256" key="8">
    <source>
        <dbReference type="ARBA" id="ARBA00033408"/>
    </source>
</evidence>
<keyword evidence="4" id="KW-0547">Nucleotide-binding</keyword>
<dbReference type="PIRSF" id="PIRSF003128">
    <property type="entry name" value="RecN"/>
    <property type="match status" value="1"/>
</dbReference>
<evidence type="ECO:0000256" key="1">
    <source>
        <dbReference type="ARBA" id="ARBA00003618"/>
    </source>
</evidence>
<dbReference type="GO" id="GO:0006281">
    <property type="term" value="P:DNA repair"/>
    <property type="evidence" value="ECO:0007669"/>
    <property type="project" value="UniProtKB-KW"/>
</dbReference>
<dbReference type="GO" id="GO:0009432">
    <property type="term" value="P:SOS response"/>
    <property type="evidence" value="ECO:0007669"/>
    <property type="project" value="TreeGrafter"/>
</dbReference>
<evidence type="ECO:0000256" key="6">
    <source>
        <dbReference type="ARBA" id="ARBA00022840"/>
    </source>
</evidence>
<feature type="coiled-coil region" evidence="10">
    <location>
        <begin position="328"/>
        <end position="362"/>
    </location>
</feature>
<evidence type="ECO:0000256" key="5">
    <source>
        <dbReference type="ARBA" id="ARBA00022763"/>
    </source>
</evidence>
<dbReference type="InterPro" id="IPR027417">
    <property type="entry name" value="P-loop_NTPase"/>
</dbReference>
<organism evidence="12 13">
    <name type="scientific">Geobacter argillaceus</name>
    <dbReference type="NCBI Taxonomy" id="345631"/>
    <lineage>
        <taxon>Bacteria</taxon>
        <taxon>Pseudomonadati</taxon>
        <taxon>Thermodesulfobacteriota</taxon>
        <taxon>Desulfuromonadia</taxon>
        <taxon>Geobacterales</taxon>
        <taxon>Geobacteraceae</taxon>
        <taxon>Geobacter</taxon>
    </lineage>
</organism>
<reference evidence="12 13" key="1">
    <citation type="submission" date="2019-07" db="EMBL/GenBank/DDBJ databases">
        <title>Genomic Encyclopedia of Archaeal and Bacterial Type Strains, Phase II (KMG-II): from individual species to whole genera.</title>
        <authorList>
            <person name="Goeker M."/>
        </authorList>
    </citation>
    <scope>NUCLEOTIDE SEQUENCE [LARGE SCALE GENOMIC DNA]</scope>
    <source>
        <strain evidence="12 13">ATCC BAA-1139</strain>
    </source>
</reference>
<gene>
    <name evidence="12" type="ORF">JN12_01159</name>
</gene>
<comment type="function">
    <text evidence="1 9">May be involved in recombinational repair of damaged DNA.</text>
</comment>
<dbReference type="NCBIfam" id="NF008121">
    <property type="entry name" value="PRK10869.1"/>
    <property type="match status" value="1"/>
</dbReference>
<dbReference type="InterPro" id="IPR003395">
    <property type="entry name" value="RecF/RecN/SMC_N"/>
</dbReference>
<keyword evidence="7 9" id="KW-0234">DNA repair</keyword>
<evidence type="ECO:0000256" key="4">
    <source>
        <dbReference type="ARBA" id="ARBA00022741"/>
    </source>
</evidence>
<evidence type="ECO:0000313" key="12">
    <source>
        <dbReference type="EMBL" id="TWJ26453.1"/>
    </source>
</evidence>
<evidence type="ECO:0000259" key="11">
    <source>
        <dbReference type="Pfam" id="PF02463"/>
    </source>
</evidence>
<evidence type="ECO:0000256" key="9">
    <source>
        <dbReference type="PIRNR" id="PIRNR003128"/>
    </source>
</evidence>
<accession>A0A562W841</accession>
<proteinExistence type="inferred from homology"/>
<sequence length="561" mass="60465">MLTDLSIKNVAIIDSLRVSFSPGLTVLTGETGAGKSIIIDAVNLLLGGRASSDLIRTGEEEASVEALFQVDARPEVVAALAGAGIDCDGELVVKRTVARSGRNRVFLNGSLATTALLAEVSRQLVNIYGQHEAQNLTRPEQHLLLLDSYAGLVEIRSRFAALHTAFRETLAEIDRLAAGERETAQRLDLLAFQVEEIGAAKLVPGEEEELEQERNILAHGEKLLARSQAAYELLYDGEVTVLGSLRQIQAAIAEGTAIDSSLAPLQDAVGSAFAQLEDTALSLRDYVSRIEADPARLQAVDDRLDLLRRLKKKYGATIAEVLAWQGAAGRELDQLRNLDRSRDELEEKRAAMVQEMAALGGELSARRAEAAKAFATAVTRELGELAMANAHLEVLLEPLPEPRENGLERGEFLFSANPGEAPKPLARIASGGELSRLMLAIKQVHPESDVPTLVFDEVDTGIGGATSALVGRKLRNVAARQQVLCITHLPQVAACADHHCRVAKGVVDGRTTTTVTPLDLEERVAEIARMLGGVTVTDTTRQHARELLAEERRGVCSAKPR</sequence>
<dbReference type="CDD" id="cd03241">
    <property type="entry name" value="ABC_RecN"/>
    <property type="match status" value="2"/>
</dbReference>
<dbReference type="RefSeq" id="WP_145019590.1">
    <property type="nucleotide sequence ID" value="NZ_VLLN01000005.1"/>
</dbReference>
<dbReference type="OrthoDB" id="9806954at2"/>
<feature type="domain" description="RecF/RecN/SMC N-terminal" evidence="11">
    <location>
        <begin position="2"/>
        <end position="504"/>
    </location>
</feature>
<keyword evidence="10" id="KW-0175">Coiled coil</keyword>
<dbReference type="FunFam" id="3.40.50.300:FF:000319">
    <property type="entry name" value="DNA repair protein RecN"/>
    <property type="match status" value="1"/>
</dbReference>
<dbReference type="GO" id="GO:0005524">
    <property type="term" value="F:ATP binding"/>
    <property type="evidence" value="ECO:0007669"/>
    <property type="project" value="UniProtKB-KW"/>
</dbReference>
<evidence type="ECO:0000256" key="3">
    <source>
        <dbReference type="ARBA" id="ARBA00021315"/>
    </source>
</evidence>
<evidence type="ECO:0000256" key="2">
    <source>
        <dbReference type="ARBA" id="ARBA00009441"/>
    </source>
</evidence>
<dbReference type="NCBIfam" id="TIGR00634">
    <property type="entry name" value="recN"/>
    <property type="match status" value="1"/>
</dbReference>
<dbReference type="InterPro" id="IPR004604">
    <property type="entry name" value="DNA_recomb/repair_RecN"/>
</dbReference>
<dbReference type="Gene3D" id="3.40.50.300">
    <property type="entry name" value="P-loop containing nucleotide triphosphate hydrolases"/>
    <property type="match status" value="2"/>
</dbReference>
<protein>
    <recommendedName>
        <fullName evidence="3 9">DNA repair protein RecN</fullName>
    </recommendedName>
    <alternativeName>
        <fullName evidence="8 9">Recombination protein N</fullName>
    </alternativeName>
</protein>
<dbReference type="PANTHER" id="PTHR11059:SF0">
    <property type="entry name" value="DNA REPAIR PROTEIN RECN"/>
    <property type="match status" value="1"/>
</dbReference>
<evidence type="ECO:0000256" key="7">
    <source>
        <dbReference type="ARBA" id="ARBA00023204"/>
    </source>
</evidence>
<dbReference type="FunFam" id="3.40.50.300:FF:000356">
    <property type="entry name" value="DNA repair protein RecN"/>
    <property type="match status" value="1"/>
</dbReference>